<evidence type="ECO:0008006" key="3">
    <source>
        <dbReference type="Google" id="ProtNLM"/>
    </source>
</evidence>
<protein>
    <recommendedName>
        <fullName evidence="3">DUF3575 domain-containing protein</fullName>
    </recommendedName>
</protein>
<dbReference type="Proteomes" id="UP000516305">
    <property type="component" value="Chromosome"/>
</dbReference>
<dbReference type="RefSeq" id="WP_210759494.1">
    <property type="nucleotide sequence ID" value="NZ_CP060139.1"/>
</dbReference>
<dbReference type="KEGG" id="chyd:H4K34_03745"/>
<gene>
    <name evidence="1" type="ORF">H4K34_03745</name>
</gene>
<dbReference type="EMBL" id="CP060139">
    <property type="protein sequence ID" value="QNR24967.1"/>
    <property type="molecule type" value="Genomic_DNA"/>
</dbReference>
<evidence type="ECO:0000313" key="2">
    <source>
        <dbReference type="Proteomes" id="UP000516305"/>
    </source>
</evidence>
<dbReference type="AlphaFoldDB" id="A0A7H0VGW9"/>
<name>A0A7H0VGW9_9FLAO</name>
<evidence type="ECO:0000313" key="1">
    <source>
        <dbReference type="EMBL" id="QNR24967.1"/>
    </source>
</evidence>
<organism evidence="1 2">
    <name type="scientific">Croceimicrobium hydrocarbonivorans</name>
    <dbReference type="NCBI Taxonomy" id="2761580"/>
    <lineage>
        <taxon>Bacteria</taxon>
        <taxon>Pseudomonadati</taxon>
        <taxon>Bacteroidota</taxon>
        <taxon>Flavobacteriia</taxon>
        <taxon>Flavobacteriales</taxon>
        <taxon>Owenweeksiaceae</taxon>
        <taxon>Croceimicrobium</taxon>
    </lineage>
</organism>
<keyword evidence="2" id="KW-1185">Reference proteome</keyword>
<accession>A0A7H0VGW9</accession>
<reference evidence="1 2" key="1">
    <citation type="submission" date="2020-08" db="EMBL/GenBank/DDBJ databases">
        <title>Croceimicrobium hydrocarbonivorans gen. nov., sp. nov., a novel marine bacterium isolated from a bacterial consortium that degrades polyethylene terephthalate.</title>
        <authorList>
            <person name="Liu R."/>
        </authorList>
    </citation>
    <scope>NUCLEOTIDE SEQUENCE [LARGE SCALE GENOMIC DNA]</scope>
    <source>
        <strain evidence="1 2">A20-9</strain>
    </source>
</reference>
<sequence>MKRLTAILLTLSFGYPIMAKNDGSGKDQKDIPIPEWQIGLVVTDIVIPSLTLDASIEVAPRNHIGIRLASPQYQSFSDYDLYQRSNWAFKGGIYHKIFMPLDEYDMFTFRHGVRFGISELEFEATVWDPYQNNGNTYLEYRDVSYSDQPISLGYEIMAGWQNNFKSLYFEIYFGLSYEFINNASDLKAIEYKGEDFSLDYFGPGYEYNSSIRPVMGLVIGLTDPY</sequence>
<proteinExistence type="predicted"/>